<evidence type="ECO:0000313" key="3">
    <source>
        <dbReference type="Proteomes" id="UP001189429"/>
    </source>
</evidence>
<keyword evidence="3" id="KW-1185">Reference proteome</keyword>
<comment type="caution">
    <text evidence="2">The sequence shown here is derived from an EMBL/GenBank/DDBJ whole genome shotgun (WGS) entry which is preliminary data.</text>
</comment>
<proteinExistence type="predicted"/>
<protein>
    <submittedName>
        <fullName evidence="2">Uncharacterized protein</fullName>
    </submittedName>
</protein>
<evidence type="ECO:0000313" key="2">
    <source>
        <dbReference type="EMBL" id="CAK0788510.1"/>
    </source>
</evidence>
<feature type="coiled-coil region" evidence="1">
    <location>
        <begin position="118"/>
        <end position="152"/>
    </location>
</feature>
<reference evidence="2" key="1">
    <citation type="submission" date="2023-10" db="EMBL/GenBank/DDBJ databases">
        <authorList>
            <person name="Chen Y."/>
            <person name="Shah S."/>
            <person name="Dougan E. K."/>
            <person name="Thang M."/>
            <person name="Chan C."/>
        </authorList>
    </citation>
    <scope>NUCLEOTIDE SEQUENCE [LARGE SCALE GENOMIC DNA]</scope>
</reference>
<sequence>MVVLKVEGVAKDAGSQVVLDCSLVLHTEEGILEAPAARAPPLPVGAQSQLNATEAKQLAELARKGGDMTTASKYEAEFKKLHAQELPKPPTPLHQRVQQQFAAVARLEKTLDREVDKLLLWRDDVAKLEDTVRNMREELATADQQYKSLVADLQQQDLCADTFDLGAFLTVDEASFFEGDAELQEKDREKIAKRKEDLNAGVSKLAKDLLGPLVAAAKAARDAHREHLARVASKRRRADLEAAAGHSSWWWSPSS</sequence>
<name>A0ABN9P741_9DINO</name>
<keyword evidence="1" id="KW-0175">Coiled coil</keyword>
<dbReference type="Proteomes" id="UP001189429">
    <property type="component" value="Unassembled WGS sequence"/>
</dbReference>
<gene>
    <name evidence="2" type="ORF">PCOR1329_LOCUS383</name>
</gene>
<evidence type="ECO:0000256" key="1">
    <source>
        <dbReference type="SAM" id="Coils"/>
    </source>
</evidence>
<dbReference type="EMBL" id="CAUYUJ010000070">
    <property type="protein sequence ID" value="CAK0788510.1"/>
    <property type="molecule type" value="Genomic_DNA"/>
</dbReference>
<accession>A0ABN9P741</accession>
<organism evidence="2 3">
    <name type="scientific">Prorocentrum cordatum</name>
    <dbReference type="NCBI Taxonomy" id="2364126"/>
    <lineage>
        <taxon>Eukaryota</taxon>
        <taxon>Sar</taxon>
        <taxon>Alveolata</taxon>
        <taxon>Dinophyceae</taxon>
        <taxon>Prorocentrales</taxon>
        <taxon>Prorocentraceae</taxon>
        <taxon>Prorocentrum</taxon>
    </lineage>
</organism>